<dbReference type="EMBL" id="AJAT01000006">
    <property type="protein sequence ID" value="EOL49171.1"/>
    <property type="molecule type" value="Genomic_DNA"/>
</dbReference>
<dbReference type="SUPFAM" id="SSF56037">
    <property type="entry name" value="PheT/TilS domain"/>
    <property type="match status" value="1"/>
</dbReference>
<dbReference type="HOGENOM" id="CLU_018869_0_2_9"/>
<dbReference type="SUPFAM" id="SSF52402">
    <property type="entry name" value="Adenine nucleotide alpha hydrolases-like"/>
    <property type="match status" value="1"/>
</dbReference>
<dbReference type="Pfam" id="PF01171">
    <property type="entry name" value="ATP_bind_3"/>
    <property type="match status" value="1"/>
</dbReference>
<comment type="catalytic activity">
    <reaction evidence="7 8">
        <text>cytidine(34) in tRNA(Ile2) + L-lysine + ATP = lysidine(34) in tRNA(Ile2) + AMP + diphosphate + H(+)</text>
        <dbReference type="Rhea" id="RHEA:43744"/>
        <dbReference type="Rhea" id="RHEA-COMP:10625"/>
        <dbReference type="Rhea" id="RHEA-COMP:10670"/>
        <dbReference type="ChEBI" id="CHEBI:15378"/>
        <dbReference type="ChEBI" id="CHEBI:30616"/>
        <dbReference type="ChEBI" id="CHEBI:32551"/>
        <dbReference type="ChEBI" id="CHEBI:33019"/>
        <dbReference type="ChEBI" id="CHEBI:82748"/>
        <dbReference type="ChEBI" id="CHEBI:83665"/>
        <dbReference type="ChEBI" id="CHEBI:456215"/>
        <dbReference type="EC" id="6.3.4.19"/>
    </reaction>
</comment>
<evidence type="ECO:0000256" key="8">
    <source>
        <dbReference type="HAMAP-Rule" id="MF_01161"/>
    </source>
</evidence>
<evidence type="ECO:0000256" key="3">
    <source>
        <dbReference type="ARBA" id="ARBA00022598"/>
    </source>
</evidence>
<dbReference type="RefSeq" id="WP_010766951.1">
    <property type="nucleotide sequence ID" value="NZ_ASWE01000006.1"/>
</dbReference>
<evidence type="ECO:0000256" key="4">
    <source>
        <dbReference type="ARBA" id="ARBA00022694"/>
    </source>
</evidence>
<evidence type="ECO:0000256" key="1">
    <source>
        <dbReference type="ARBA" id="ARBA00004496"/>
    </source>
</evidence>
<organism evidence="10 11">
    <name type="scientific">Enterococcus phoeniculicola ATCC BAA-412</name>
    <dbReference type="NCBI Taxonomy" id="1158610"/>
    <lineage>
        <taxon>Bacteria</taxon>
        <taxon>Bacillati</taxon>
        <taxon>Bacillota</taxon>
        <taxon>Bacilli</taxon>
        <taxon>Lactobacillales</taxon>
        <taxon>Enterococcaceae</taxon>
        <taxon>Enterococcus</taxon>
    </lineage>
</organism>
<name>R3WMT8_9ENTE</name>
<keyword evidence="2 8" id="KW-0963">Cytoplasm</keyword>
<comment type="function">
    <text evidence="8">Ligates lysine onto the cytidine present at position 34 of the AUA codon-specific tRNA(Ile) that contains the anticodon CAU, in an ATP-dependent manner. Cytidine is converted to lysidine, thus changing the amino acid specificity of the tRNA from methionine to isoleucine.</text>
</comment>
<evidence type="ECO:0000256" key="5">
    <source>
        <dbReference type="ARBA" id="ARBA00022741"/>
    </source>
</evidence>
<keyword evidence="11" id="KW-1185">Reference proteome</keyword>
<comment type="subcellular location">
    <subcellularLocation>
        <location evidence="1 8">Cytoplasm</location>
    </subcellularLocation>
</comment>
<dbReference type="eggNOG" id="COG0037">
    <property type="taxonomic scope" value="Bacteria"/>
</dbReference>
<keyword evidence="6 8" id="KW-0067">ATP-binding</keyword>
<evidence type="ECO:0000256" key="6">
    <source>
        <dbReference type="ARBA" id="ARBA00022840"/>
    </source>
</evidence>
<dbReference type="OrthoDB" id="9807403at2"/>
<dbReference type="InterPro" id="IPR011063">
    <property type="entry name" value="TilS/TtcA_N"/>
</dbReference>
<evidence type="ECO:0000256" key="2">
    <source>
        <dbReference type="ARBA" id="ARBA00022490"/>
    </source>
</evidence>
<comment type="caution">
    <text evidence="10">The sequence shown here is derived from an EMBL/GenBank/DDBJ whole genome shotgun (WGS) entry which is preliminary data.</text>
</comment>
<dbReference type="NCBIfam" id="TIGR02433">
    <property type="entry name" value="lysidine_TilS_C"/>
    <property type="match status" value="1"/>
</dbReference>
<feature type="domain" description="Lysidine-tRNA(Ile) synthetase C-terminal" evidence="9">
    <location>
        <begin position="383"/>
        <end position="455"/>
    </location>
</feature>
<dbReference type="HAMAP" id="MF_01161">
    <property type="entry name" value="tRNA_Ile_lys_synt"/>
    <property type="match status" value="1"/>
</dbReference>
<gene>
    <name evidence="8" type="primary">tilS</name>
    <name evidence="10" type="ORF">UC3_00266</name>
</gene>
<dbReference type="PATRIC" id="fig|1158610.3.peg.249"/>
<comment type="similarity">
    <text evidence="8">Belongs to the tRNA(Ile)-lysidine synthase family.</text>
</comment>
<dbReference type="EC" id="6.3.4.19" evidence="8"/>
<evidence type="ECO:0000256" key="7">
    <source>
        <dbReference type="ARBA" id="ARBA00048539"/>
    </source>
</evidence>
<dbReference type="STRING" id="154621.RV11_GL001318"/>
<dbReference type="GO" id="GO:0006400">
    <property type="term" value="P:tRNA modification"/>
    <property type="evidence" value="ECO:0007669"/>
    <property type="project" value="UniProtKB-UniRule"/>
</dbReference>
<dbReference type="PANTHER" id="PTHR43033">
    <property type="entry name" value="TRNA(ILE)-LYSIDINE SYNTHASE-RELATED"/>
    <property type="match status" value="1"/>
</dbReference>
<dbReference type="CDD" id="cd01992">
    <property type="entry name" value="TilS_N"/>
    <property type="match status" value="1"/>
</dbReference>
<evidence type="ECO:0000259" key="9">
    <source>
        <dbReference type="SMART" id="SM00977"/>
    </source>
</evidence>
<dbReference type="Proteomes" id="UP000013785">
    <property type="component" value="Unassembled WGS sequence"/>
</dbReference>
<feature type="binding site" evidence="8">
    <location>
        <begin position="26"/>
        <end position="31"/>
    </location>
    <ligand>
        <name>ATP</name>
        <dbReference type="ChEBI" id="CHEBI:30616"/>
    </ligand>
</feature>
<protein>
    <recommendedName>
        <fullName evidence="8">tRNA(Ile)-lysidine synthase</fullName>
        <ecNumber evidence="8">6.3.4.19</ecNumber>
    </recommendedName>
    <alternativeName>
        <fullName evidence="8">tRNA(Ile)-2-lysyl-cytidine synthase</fullName>
    </alternativeName>
    <alternativeName>
        <fullName evidence="8">tRNA(Ile)-lysidine synthetase</fullName>
    </alternativeName>
</protein>
<evidence type="ECO:0000313" key="11">
    <source>
        <dbReference type="Proteomes" id="UP000013785"/>
    </source>
</evidence>
<keyword evidence="4 8" id="KW-0819">tRNA processing</keyword>
<keyword evidence="3 8" id="KW-0436">Ligase</keyword>
<reference evidence="10 11" key="1">
    <citation type="submission" date="2013-02" db="EMBL/GenBank/DDBJ databases">
        <title>The Genome Sequence of Enterococcus phoeniculicola BAA-412.</title>
        <authorList>
            <consortium name="The Broad Institute Genome Sequencing Platform"/>
            <consortium name="The Broad Institute Genome Sequencing Center for Infectious Disease"/>
            <person name="Earl A.M."/>
            <person name="Gilmore M.S."/>
            <person name="Lebreton F."/>
            <person name="Walker B."/>
            <person name="Young S.K."/>
            <person name="Zeng Q."/>
            <person name="Gargeya S."/>
            <person name="Fitzgerald M."/>
            <person name="Haas B."/>
            <person name="Abouelleil A."/>
            <person name="Alvarado L."/>
            <person name="Arachchi H.M."/>
            <person name="Berlin A.M."/>
            <person name="Chapman S.B."/>
            <person name="Dewar J."/>
            <person name="Goldberg J."/>
            <person name="Griggs A."/>
            <person name="Gujja S."/>
            <person name="Hansen M."/>
            <person name="Howarth C."/>
            <person name="Imamovic A."/>
            <person name="Larimer J."/>
            <person name="McCowan C."/>
            <person name="Murphy C."/>
            <person name="Neiman D."/>
            <person name="Pearson M."/>
            <person name="Priest M."/>
            <person name="Roberts A."/>
            <person name="Saif S."/>
            <person name="Shea T."/>
            <person name="Sisk P."/>
            <person name="Sykes S."/>
            <person name="Wortman J."/>
            <person name="Nusbaum C."/>
            <person name="Birren B."/>
        </authorList>
    </citation>
    <scope>NUCLEOTIDE SEQUENCE [LARGE SCALE GENOMIC DNA]</scope>
    <source>
        <strain evidence="10 11">ATCC BAA-412</strain>
    </source>
</reference>
<dbReference type="Gene3D" id="3.40.50.620">
    <property type="entry name" value="HUPs"/>
    <property type="match status" value="1"/>
</dbReference>
<dbReference type="InterPro" id="IPR012795">
    <property type="entry name" value="tRNA_Ile_lys_synt_N"/>
</dbReference>
<dbReference type="GO" id="GO:0005737">
    <property type="term" value="C:cytoplasm"/>
    <property type="evidence" value="ECO:0007669"/>
    <property type="project" value="UniProtKB-SubCell"/>
</dbReference>
<dbReference type="NCBIfam" id="TIGR02432">
    <property type="entry name" value="lysidine_TilS_N"/>
    <property type="match status" value="1"/>
</dbReference>
<sequence length="461" mass="55084">MENLFFNHGKDKLLWETEDKILLAISGGVDSMVLLKLMESVARREQLSLYVAHVNHQLREESLQEERYLKEYCKEQNLPFFTTRWQNAPITGMEEAARAFRYSFFSQIMEQTGCVKLMTAHHGDDQVETLVMKLARGGSLGSHIGIKERQQFSSGELIRPLLQFSKEELRQWATRNNLVFFEDQTNEETQMQRNRIRKWVIPQLRKENARLLPHAQQFSQQLEWAEEIISEEMKINYLTYVTVTDDGWIIDGEWLEKQTDGKKYFFLSYFFKKSLEQKKIGAKEEQIYQLIHLMAKEKAQWEISFSKKWLFKKSYQQFSFQKKKKQIEKEYIIHYNEGIYLNENEWLGILKSDEIQKNQSIPKNTEGWTTFQKEFSAELAEKFVLRRRQEGDRLILNEKLVKKISRFFIDNKVPNEKRASSWVLSDYKKNIYGLLPFALSYLSIVRETDKIHYVLLYKYRE</sequence>
<dbReference type="InterPro" id="IPR012094">
    <property type="entry name" value="tRNA_Ile_lys_synt"/>
</dbReference>
<dbReference type="InterPro" id="IPR012796">
    <property type="entry name" value="Lysidine-tRNA-synth_C"/>
</dbReference>
<evidence type="ECO:0000313" key="10">
    <source>
        <dbReference type="EMBL" id="EOL49171.1"/>
    </source>
</evidence>
<dbReference type="GO" id="GO:0005524">
    <property type="term" value="F:ATP binding"/>
    <property type="evidence" value="ECO:0007669"/>
    <property type="project" value="UniProtKB-UniRule"/>
</dbReference>
<dbReference type="SMART" id="SM00977">
    <property type="entry name" value="TilS_C"/>
    <property type="match status" value="1"/>
</dbReference>
<comment type="domain">
    <text evidence="8">The N-terminal region contains the highly conserved SGGXDS motif, predicted to be a P-loop motif involved in ATP binding.</text>
</comment>
<dbReference type="AlphaFoldDB" id="R3WMT8"/>
<proteinExistence type="inferred from homology"/>
<accession>R3WMT8</accession>
<keyword evidence="5 8" id="KW-0547">Nucleotide-binding</keyword>
<dbReference type="GO" id="GO:0032267">
    <property type="term" value="F:tRNA(Ile)-lysidine synthase activity"/>
    <property type="evidence" value="ECO:0007669"/>
    <property type="project" value="UniProtKB-EC"/>
</dbReference>
<dbReference type="InterPro" id="IPR014729">
    <property type="entry name" value="Rossmann-like_a/b/a_fold"/>
</dbReference>
<dbReference type="PANTHER" id="PTHR43033:SF1">
    <property type="entry name" value="TRNA(ILE)-LYSIDINE SYNTHASE-RELATED"/>
    <property type="match status" value="1"/>
</dbReference>